<keyword evidence="1" id="KW-1185">Reference proteome</keyword>
<reference evidence="2" key="1">
    <citation type="submission" date="2022-11" db="UniProtKB">
        <authorList>
            <consortium name="WormBaseParasite"/>
        </authorList>
    </citation>
    <scope>IDENTIFICATION</scope>
</reference>
<evidence type="ECO:0000313" key="2">
    <source>
        <dbReference type="WBParaSite" id="nRc.2.0.1.t19128-RA"/>
    </source>
</evidence>
<proteinExistence type="predicted"/>
<sequence length="292" mass="32318">LCYHIFSKSVELEPRIIHKDSSFSNPQPLQFNIVDATLGDEMSNLSMKDSSNAISAKDFIAPLKKIEKLKSHSLTPQIEKCRKGHRKTMSLGSNVPKNLKRVINDFYNPNETLPVVLDSRRHLLDDSLLDCSLSCTAPSSTLSSSHINPIHENIEDSGNESEHKLCGRKNTAFKKNSSDHDVNDCTTALLLNSPGSECLCVSAQNGEKPAASCSRPRRLSRQSPGSALIFEGAVRKKTVMKNGVKKGEPTKGFVYKIRTGSEQKAKEWVNCLKLLIKNHQANAQPSNLMTFD</sequence>
<organism evidence="1 2">
    <name type="scientific">Romanomermis culicivorax</name>
    <name type="common">Nematode worm</name>
    <dbReference type="NCBI Taxonomy" id="13658"/>
    <lineage>
        <taxon>Eukaryota</taxon>
        <taxon>Metazoa</taxon>
        <taxon>Ecdysozoa</taxon>
        <taxon>Nematoda</taxon>
        <taxon>Enoplea</taxon>
        <taxon>Dorylaimia</taxon>
        <taxon>Mermithida</taxon>
        <taxon>Mermithoidea</taxon>
        <taxon>Mermithidae</taxon>
        <taxon>Romanomermis</taxon>
    </lineage>
</organism>
<protein>
    <submittedName>
        <fullName evidence="2">PH domain-containing protein</fullName>
    </submittedName>
</protein>
<name>A0A915IZJ9_ROMCU</name>
<evidence type="ECO:0000313" key="1">
    <source>
        <dbReference type="Proteomes" id="UP000887565"/>
    </source>
</evidence>
<dbReference type="WBParaSite" id="nRc.2.0.1.t19128-RA">
    <property type="protein sequence ID" value="nRc.2.0.1.t19128-RA"/>
    <property type="gene ID" value="nRc.2.0.1.g19128"/>
</dbReference>
<dbReference type="Proteomes" id="UP000887565">
    <property type="component" value="Unplaced"/>
</dbReference>
<dbReference type="AlphaFoldDB" id="A0A915IZJ9"/>
<accession>A0A915IZJ9</accession>